<reference evidence="1 2" key="1">
    <citation type="submission" date="2024-09" db="EMBL/GenBank/DDBJ databases">
        <authorList>
            <person name="Sun Q."/>
            <person name="Mori K."/>
        </authorList>
    </citation>
    <scope>NUCLEOTIDE SEQUENCE [LARGE SCALE GENOMIC DNA]</scope>
    <source>
        <strain evidence="1 2">CCM 8654</strain>
    </source>
</reference>
<name>A0ABV6E036_9ACTN</name>
<keyword evidence="2" id="KW-1185">Reference proteome</keyword>
<dbReference type="Proteomes" id="UP001589698">
    <property type="component" value="Unassembled WGS sequence"/>
</dbReference>
<dbReference type="Pfam" id="PF13620">
    <property type="entry name" value="CarboxypepD_reg"/>
    <property type="match status" value="1"/>
</dbReference>
<dbReference type="InterPro" id="IPR008969">
    <property type="entry name" value="CarboxyPept-like_regulatory"/>
</dbReference>
<sequence>MLSGSLVDVAGNYVEGQVTVLGPDGQFVTTQAVTGGSFDIPVEDGTYKLEFDPASSEFASEYYRDKADLATADVVTVAGAAQTLPAWTIDRRPNVLGVVRTADGRPVPGAYVAVYDAATGTQVASDYANRDGSFRVGTQAASVKVRFSGYDPRTDDLLAAEWFNDKATLETADAVTPTAAGADLGVVSLGAGGSISGTVTTEAGAPIYRAYVCADLGYCDWTNASGQYLIEGVQTGTSEVSFTDPIGEYVGEYWDNVPLSSTTVDPTPVTVAPGQAVSGINAALAVKPATTPNGTDLSGTVRDEIGGAGVGYRVQVLTTPADPRDASVVAETYSNRVGAYHFDGLDRVGGETEFKVRVVGEAGREDGEFARRTIWAGDKLDYATSTTITAAPRTLDFLQPVAGGISGAVTSEAGGVPESPYASFRDVDGDLAGYGELEADGTYESRDVWAGDYTVSFGAYNHVTEWWKDATFDEATKVTVRPGQMATGISAALSKDVKALERPQVEGDAWVGKTLRVDKGRWNTEGGSKFTYEWLAGSTVVATGDSLKVTKAMLGKKLTARVTNDAGFAQGQAVTATTPKIGYKPKLKVKVTAKRIAMTLKAKPLKAKKVKASVVVYEVKGEKADGELKLKKIGKGVVKKGTGVATLKKALGKGKHQLVFRIKGKGKVGSGDLVEKVKIKR</sequence>
<protein>
    <submittedName>
        <fullName evidence="1">Carboxypeptidase regulatory-like domain-containing protein</fullName>
    </submittedName>
</protein>
<proteinExistence type="predicted"/>
<dbReference type="EMBL" id="JBHLXH010000001">
    <property type="protein sequence ID" value="MFC0222278.1"/>
    <property type="molecule type" value="Genomic_DNA"/>
</dbReference>
<accession>A0ABV6E036</accession>
<dbReference type="SUPFAM" id="SSF49452">
    <property type="entry name" value="Starch-binding domain-like"/>
    <property type="match status" value="1"/>
</dbReference>
<dbReference type="InterPro" id="IPR013784">
    <property type="entry name" value="Carb-bd-like_fold"/>
</dbReference>
<evidence type="ECO:0000313" key="1">
    <source>
        <dbReference type="EMBL" id="MFC0222278.1"/>
    </source>
</evidence>
<dbReference type="SUPFAM" id="SSF49464">
    <property type="entry name" value="Carboxypeptidase regulatory domain-like"/>
    <property type="match status" value="1"/>
</dbReference>
<gene>
    <name evidence="1" type="ORF">ACFFJG_07275</name>
</gene>
<dbReference type="Gene3D" id="2.60.40.2700">
    <property type="match status" value="1"/>
</dbReference>
<dbReference type="RefSeq" id="WP_378517935.1">
    <property type="nucleotide sequence ID" value="NZ_JBHLXH010000001.1"/>
</dbReference>
<evidence type="ECO:0000313" key="2">
    <source>
        <dbReference type="Proteomes" id="UP001589698"/>
    </source>
</evidence>
<comment type="caution">
    <text evidence="1">The sequence shown here is derived from an EMBL/GenBank/DDBJ whole genome shotgun (WGS) entry which is preliminary data.</text>
</comment>
<organism evidence="1 2">
    <name type="scientific">Nocardioides zeicaulis</name>
    <dbReference type="NCBI Taxonomy" id="1776857"/>
    <lineage>
        <taxon>Bacteria</taxon>
        <taxon>Bacillati</taxon>
        <taxon>Actinomycetota</taxon>
        <taxon>Actinomycetes</taxon>
        <taxon>Propionibacteriales</taxon>
        <taxon>Nocardioidaceae</taxon>
        <taxon>Nocardioides</taxon>
    </lineage>
</organism>